<dbReference type="HOGENOM" id="CLU_2427282_0_0_1"/>
<dbReference type="Proteomes" id="UP000005426">
    <property type="component" value="Unassembled WGS sequence"/>
</dbReference>
<comment type="caution">
    <text evidence="2">The sequence shown here is derived from an EMBL/GenBank/DDBJ whole genome shotgun (WGS) entry which is preliminary data.</text>
</comment>
<evidence type="ECO:0000313" key="3">
    <source>
        <dbReference type="Proteomes" id="UP000005426"/>
    </source>
</evidence>
<dbReference type="EMBL" id="ABDG02000028">
    <property type="protein sequence ID" value="EHK40179.1"/>
    <property type="molecule type" value="Genomic_DNA"/>
</dbReference>
<name>G9PAZ8_HYPAI</name>
<evidence type="ECO:0000256" key="1">
    <source>
        <dbReference type="SAM" id="MobiDB-lite"/>
    </source>
</evidence>
<gene>
    <name evidence="2" type="ORF">TRIATDRAFT_302614</name>
</gene>
<sequence length="91" mass="10198">MRQLKGLSYPCIITTLKRSTPRVGLCYFANSTSIRVQSVLYSTAAQIPQVRGEFQVNRRMAGLRPRHRPRCQPYRTLGSGSTSTLKGPILC</sequence>
<reference evidence="2 3" key="1">
    <citation type="journal article" date="2011" name="Genome Biol.">
        <title>Comparative genome sequence analysis underscores mycoparasitism as the ancestral life style of Trichoderma.</title>
        <authorList>
            <person name="Kubicek C.P."/>
            <person name="Herrera-Estrella A."/>
            <person name="Seidl-Seiboth V."/>
            <person name="Martinez D.A."/>
            <person name="Druzhinina I.S."/>
            <person name="Thon M."/>
            <person name="Zeilinger S."/>
            <person name="Casas-Flores S."/>
            <person name="Horwitz B.A."/>
            <person name="Mukherjee P.K."/>
            <person name="Mukherjee M."/>
            <person name="Kredics L."/>
            <person name="Alcaraz L.D."/>
            <person name="Aerts A."/>
            <person name="Antal Z."/>
            <person name="Atanasova L."/>
            <person name="Cervantes-Badillo M.G."/>
            <person name="Challacombe J."/>
            <person name="Chertkov O."/>
            <person name="McCluskey K."/>
            <person name="Coulpier F."/>
            <person name="Deshpande N."/>
            <person name="von Doehren H."/>
            <person name="Ebbole D.J."/>
            <person name="Esquivel-Naranjo E.U."/>
            <person name="Fekete E."/>
            <person name="Flipphi M."/>
            <person name="Glaser F."/>
            <person name="Gomez-Rodriguez E.Y."/>
            <person name="Gruber S."/>
            <person name="Han C."/>
            <person name="Henrissat B."/>
            <person name="Hermosa R."/>
            <person name="Hernandez-Onate M."/>
            <person name="Karaffa L."/>
            <person name="Kosti I."/>
            <person name="Le Crom S."/>
            <person name="Lindquist E."/>
            <person name="Lucas S."/>
            <person name="Luebeck M."/>
            <person name="Luebeck P.S."/>
            <person name="Margeot A."/>
            <person name="Metz B."/>
            <person name="Misra M."/>
            <person name="Nevalainen H."/>
            <person name="Omann M."/>
            <person name="Packer N."/>
            <person name="Perrone G."/>
            <person name="Uresti-Rivera E.E."/>
            <person name="Salamov A."/>
            <person name="Schmoll M."/>
            <person name="Seiboth B."/>
            <person name="Shapiro H."/>
            <person name="Sukno S."/>
            <person name="Tamayo-Ramos J.A."/>
            <person name="Tisch D."/>
            <person name="Wiest A."/>
            <person name="Wilkinson H.H."/>
            <person name="Zhang M."/>
            <person name="Coutinho P.M."/>
            <person name="Kenerley C.M."/>
            <person name="Monte E."/>
            <person name="Baker S.E."/>
            <person name="Grigoriev I.V."/>
        </authorList>
    </citation>
    <scope>NUCLEOTIDE SEQUENCE [LARGE SCALE GENOMIC DNA]</scope>
    <source>
        <strain evidence="3">ATCC 20476 / IMI 206040</strain>
    </source>
</reference>
<accession>G9PAZ8</accession>
<proteinExistence type="predicted"/>
<feature type="region of interest" description="Disordered" evidence="1">
    <location>
        <begin position="67"/>
        <end position="91"/>
    </location>
</feature>
<keyword evidence="3" id="KW-1185">Reference proteome</keyword>
<dbReference type="AlphaFoldDB" id="G9PAZ8"/>
<organism evidence="2 3">
    <name type="scientific">Hypocrea atroviridis (strain ATCC 20476 / IMI 206040)</name>
    <name type="common">Trichoderma atroviride</name>
    <dbReference type="NCBI Taxonomy" id="452589"/>
    <lineage>
        <taxon>Eukaryota</taxon>
        <taxon>Fungi</taxon>
        <taxon>Dikarya</taxon>
        <taxon>Ascomycota</taxon>
        <taxon>Pezizomycotina</taxon>
        <taxon>Sordariomycetes</taxon>
        <taxon>Hypocreomycetidae</taxon>
        <taxon>Hypocreales</taxon>
        <taxon>Hypocreaceae</taxon>
        <taxon>Trichoderma</taxon>
    </lineage>
</organism>
<protein>
    <submittedName>
        <fullName evidence="2">Uncharacterized protein</fullName>
    </submittedName>
</protein>
<evidence type="ECO:0000313" key="2">
    <source>
        <dbReference type="EMBL" id="EHK40179.1"/>
    </source>
</evidence>